<feature type="domain" description="CARDB" evidence="2">
    <location>
        <begin position="271"/>
        <end position="349"/>
    </location>
</feature>
<accession>A0A284VRL1</accession>
<dbReference type="Gene3D" id="2.60.40.10">
    <property type="entry name" value="Immunoglobulins"/>
    <property type="match status" value="2"/>
</dbReference>
<gene>
    <name evidence="3" type="ORF">MNV_550006</name>
</gene>
<name>A0A284VRL1_9EURY</name>
<dbReference type="Pfam" id="PF07705">
    <property type="entry name" value="CARDB"/>
    <property type="match status" value="2"/>
</dbReference>
<dbReference type="InterPro" id="IPR013783">
    <property type="entry name" value="Ig-like_fold"/>
</dbReference>
<keyword evidence="1" id="KW-0472">Membrane</keyword>
<proteinExistence type="predicted"/>
<dbReference type="PANTHER" id="PTHR35902:SF3">
    <property type="entry name" value="NPCBM-ASSOCIATED, NEW3 DOMAIN OF ALPHA-GALACTOSIDASE"/>
    <property type="match status" value="1"/>
</dbReference>
<organism evidence="3 4">
    <name type="scientific">Candidatus Methanoperedens nitratireducens</name>
    <dbReference type="NCBI Taxonomy" id="1392998"/>
    <lineage>
        <taxon>Archaea</taxon>
        <taxon>Methanobacteriati</taxon>
        <taxon>Methanobacteriota</taxon>
        <taxon>Stenosarchaea group</taxon>
        <taxon>Methanomicrobia</taxon>
        <taxon>Methanosarcinales</taxon>
        <taxon>ANME-2 cluster</taxon>
        <taxon>Candidatus Methanoperedentaceae</taxon>
        <taxon>Candidatus Methanoperedens</taxon>
    </lineage>
</organism>
<reference evidence="4" key="1">
    <citation type="submission" date="2017-06" db="EMBL/GenBank/DDBJ databases">
        <authorList>
            <person name="Cremers G."/>
        </authorList>
    </citation>
    <scope>NUCLEOTIDE SEQUENCE [LARGE SCALE GENOMIC DNA]</scope>
</reference>
<evidence type="ECO:0000259" key="2">
    <source>
        <dbReference type="Pfam" id="PF07705"/>
    </source>
</evidence>
<evidence type="ECO:0000256" key="1">
    <source>
        <dbReference type="SAM" id="Phobius"/>
    </source>
</evidence>
<sequence>MKSRLIPDITFIGMLIVVLSTMIGPTLGAPIAGGTGSKVQMNFMYQDPDPAEAGKYIDLRWQIVNTVGGTTENLRFRLEAGYPFLFEAGDTPDKYIGTSAGTNDNLVYYVLHYKLRVADNALKGTYNVTLGWTTGEGWTKKEFPVYIDPKKPDFVVGALVTSPERLIADTDEAKLSVNIDNIGKGNAENVKVKLLLPEGFKPSYSYSDEDSLGIIEKGGSKEATFYVDIDENVSEGEHDAKLNITYRDENDENNQYRTKTLDLALPIKPAPRLVVESVAATPENIVPGSNADILIKVRNAGNEKAQSVSLRVFKDSSQPFEFSEKSDFIGKLESGESGDAVIRMKIDDTAPAKKYLLDVELRGIDQKENVLIFRRTVPLTVAADAGSPLESVGLLAGAVVLLGAVGAAYYMKNERKKGL</sequence>
<dbReference type="InterPro" id="IPR011635">
    <property type="entry name" value="CARDB"/>
</dbReference>
<feature type="domain" description="CARDB" evidence="2">
    <location>
        <begin position="151"/>
        <end position="256"/>
    </location>
</feature>
<protein>
    <recommendedName>
        <fullName evidence="2">CARDB domain-containing protein</fullName>
    </recommendedName>
</protein>
<dbReference type="AlphaFoldDB" id="A0A284VRL1"/>
<dbReference type="Proteomes" id="UP000218615">
    <property type="component" value="Unassembled WGS sequence"/>
</dbReference>
<dbReference type="OrthoDB" id="56770at2157"/>
<evidence type="ECO:0000313" key="4">
    <source>
        <dbReference type="Proteomes" id="UP000218615"/>
    </source>
</evidence>
<keyword evidence="4" id="KW-1185">Reference proteome</keyword>
<dbReference type="PANTHER" id="PTHR35902">
    <property type="entry name" value="S-LAYER DOMAIN-LIKE PROTEIN-RELATED"/>
    <property type="match status" value="1"/>
</dbReference>
<feature type="transmembrane region" description="Helical" evidence="1">
    <location>
        <begin position="392"/>
        <end position="411"/>
    </location>
</feature>
<keyword evidence="1" id="KW-1133">Transmembrane helix</keyword>
<dbReference type="RefSeq" id="WP_096206543.1">
    <property type="nucleotide sequence ID" value="NZ_FZMP01000202.1"/>
</dbReference>
<dbReference type="EMBL" id="FZMP01000202">
    <property type="protein sequence ID" value="SNQ61916.1"/>
    <property type="molecule type" value="Genomic_DNA"/>
</dbReference>
<evidence type="ECO:0000313" key="3">
    <source>
        <dbReference type="EMBL" id="SNQ61916.1"/>
    </source>
</evidence>
<keyword evidence="1" id="KW-0812">Transmembrane</keyword>